<evidence type="ECO:0000313" key="1">
    <source>
        <dbReference type="EMBL" id="EHN09147.1"/>
    </source>
</evidence>
<reference evidence="1 2" key="1">
    <citation type="journal article" date="2013" name="Biodegradation">
        <title>Quantitative proteomic analysis of ibuprofen-degrading Patulibacter sp. strain I11.</title>
        <authorList>
            <person name="Almeida B."/>
            <person name="Kjeldal H."/>
            <person name="Lolas I."/>
            <person name="Knudsen A.D."/>
            <person name="Carvalho G."/>
            <person name="Nielsen K.L."/>
            <person name="Barreto Crespo M.T."/>
            <person name="Stensballe A."/>
            <person name="Nielsen J.L."/>
        </authorList>
    </citation>
    <scope>NUCLEOTIDE SEQUENCE [LARGE SCALE GENOMIC DNA]</scope>
    <source>
        <strain evidence="1 2">I11</strain>
    </source>
</reference>
<dbReference type="EMBL" id="AGUD01000301">
    <property type="protein sequence ID" value="EHN09147.1"/>
    <property type="molecule type" value="Genomic_DNA"/>
</dbReference>
<protein>
    <recommendedName>
        <fullName evidence="3">DUF1508 domain-containing protein</fullName>
    </recommendedName>
</protein>
<evidence type="ECO:0008006" key="3">
    <source>
        <dbReference type="Google" id="ProtNLM"/>
    </source>
</evidence>
<dbReference type="SUPFAM" id="SSF160113">
    <property type="entry name" value="YegP-like"/>
    <property type="match status" value="2"/>
</dbReference>
<sequence length="109" mass="11823">MGTKFQVYDDAAQHARWRLVKADGRTTAARSGVSYITRAGARRAAESFKARAYANNYAIYRDDLGNYRWRATSTVVQEVALSGTCFASRAEAQTDIDAVRALAAAASGP</sequence>
<dbReference type="InterPro" id="IPR036913">
    <property type="entry name" value="YegP-like_sf"/>
</dbReference>
<dbReference type="AlphaFoldDB" id="H0EB08"/>
<evidence type="ECO:0000313" key="2">
    <source>
        <dbReference type="Proteomes" id="UP000005143"/>
    </source>
</evidence>
<dbReference type="Proteomes" id="UP000005143">
    <property type="component" value="Unassembled WGS sequence"/>
</dbReference>
<organism evidence="1 2">
    <name type="scientific">Patulibacter medicamentivorans</name>
    <dbReference type="NCBI Taxonomy" id="1097667"/>
    <lineage>
        <taxon>Bacteria</taxon>
        <taxon>Bacillati</taxon>
        <taxon>Actinomycetota</taxon>
        <taxon>Thermoleophilia</taxon>
        <taxon>Solirubrobacterales</taxon>
        <taxon>Patulibacteraceae</taxon>
        <taxon>Patulibacter</taxon>
    </lineage>
</organism>
<dbReference type="RefSeq" id="WP_007578630.1">
    <property type="nucleotide sequence ID" value="NZ_AGUD01000301.1"/>
</dbReference>
<proteinExistence type="predicted"/>
<name>H0EB08_9ACTN</name>
<gene>
    <name evidence="1" type="ORF">PAI11_40330</name>
</gene>
<keyword evidence="2" id="KW-1185">Reference proteome</keyword>
<dbReference type="Gene3D" id="2.30.29.80">
    <property type="match status" value="1"/>
</dbReference>
<comment type="caution">
    <text evidence="1">The sequence shown here is derived from an EMBL/GenBank/DDBJ whole genome shotgun (WGS) entry which is preliminary data.</text>
</comment>
<accession>H0EB08</accession>